<evidence type="ECO:0000313" key="3">
    <source>
        <dbReference type="Proteomes" id="UP000747542"/>
    </source>
</evidence>
<reference evidence="2" key="1">
    <citation type="journal article" date="2021" name="Sci. Adv.">
        <title>The American lobster genome reveals insights on longevity, neural, and immune adaptations.</title>
        <authorList>
            <person name="Polinski J.M."/>
            <person name="Zimin A.V."/>
            <person name="Clark K.F."/>
            <person name="Kohn A.B."/>
            <person name="Sadowski N."/>
            <person name="Timp W."/>
            <person name="Ptitsyn A."/>
            <person name="Khanna P."/>
            <person name="Romanova D.Y."/>
            <person name="Williams P."/>
            <person name="Greenwood S.J."/>
            <person name="Moroz L.L."/>
            <person name="Walt D.R."/>
            <person name="Bodnar A.G."/>
        </authorList>
    </citation>
    <scope>NUCLEOTIDE SEQUENCE</scope>
    <source>
        <strain evidence="2">GMGI-L3</strain>
    </source>
</reference>
<comment type="caution">
    <text evidence="2">The sequence shown here is derived from an EMBL/GenBank/DDBJ whole genome shotgun (WGS) entry which is preliminary data.</text>
</comment>
<feature type="region of interest" description="Disordered" evidence="1">
    <location>
        <begin position="9"/>
        <end position="30"/>
    </location>
</feature>
<feature type="compositionally biased region" description="Low complexity" evidence="1">
    <location>
        <begin position="10"/>
        <end position="30"/>
    </location>
</feature>
<organism evidence="2 3">
    <name type="scientific">Homarus americanus</name>
    <name type="common">American lobster</name>
    <dbReference type="NCBI Taxonomy" id="6706"/>
    <lineage>
        <taxon>Eukaryota</taxon>
        <taxon>Metazoa</taxon>
        <taxon>Ecdysozoa</taxon>
        <taxon>Arthropoda</taxon>
        <taxon>Crustacea</taxon>
        <taxon>Multicrustacea</taxon>
        <taxon>Malacostraca</taxon>
        <taxon>Eumalacostraca</taxon>
        <taxon>Eucarida</taxon>
        <taxon>Decapoda</taxon>
        <taxon>Pleocyemata</taxon>
        <taxon>Astacidea</taxon>
        <taxon>Nephropoidea</taxon>
        <taxon>Nephropidae</taxon>
        <taxon>Homarus</taxon>
    </lineage>
</organism>
<dbReference type="EMBL" id="JAHLQT010007678">
    <property type="protein sequence ID" value="KAG7174286.1"/>
    <property type="molecule type" value="Genomic_DNA"/>
</dbReference>
<keyword evidence="3" id="KW-1185">Reference proteome</keyword>
<name>A0A8J5TF50_HOMAM</name>
<accession>A0A8J5TF50</accession>
<gene>
    <name evidence="2" type="ORF">Hamer_G003217</name>
</gene>
<evidence type="ECO:0000313" key="2">
    <source>
        <dbReference type="EMBL" id="KAG7174286.1"/>
    </source>
</evidence>
<dbReference type="AlphaFoldDB" id="A0A8J5TF50"/>
<proteinExistence type="predicted"/>
<sequence length="221" mass="24559">MSQILEHVVSQQVPSHHSTTTTSGAVATSSGAPQKAKFPFGAAPAPHLSSSASLREFDAWRHKFKGYVMLTKISSVPPIEQRAALVSVLDEKWTRILRFGIGVSDDTELEPALDAMEAYLRGQRNILVDRRDFYSRVQEPGVTFDDFLARHRRLDTRLWGRGDGHWLDMVKPLVIPESTLDPPDSADLFAVGHHPLNCLGTFPSHLELGNKRTNLVVSVIK</sequence>
<dbReference type="PANTHER" id="PTHR33198">
    <property type="entry name" value="ANK_REP_REGION DOMAIN-CONTAINING PROTEIN-RELATED"/>
    <property type="match status" value="1"/>
</dbReference>
<protein>
    <submittedName>
        <fullName evidence="2">Uncharacterized protein</fullName>
    </submittedName>
</protein>
<dbReference type="Proteomes" id="UP000747542">
    <property type="component" value="Unassembled WGS sequence"/>
</dbReference>
<dbReference type="PANTHER" id="PTHR33198:SF19">
    <property type="entry name" value="CCHC-TYPE DOMAIN-CONTAINING PROTEIN"/>
    <property type="match status" value="1"/>
</dbReference>
<evidence type="ECO:0000256" key="1">
    <source>
        <dbReference type="SAM" id="MobiDB-lite"/>
    </source>
</evidence>